<dbReference type="AlphaFoldDB" id="A0A194VGG0"/>
<proteinExistence type="predicted"/>
<gene>
    <name evidence="1" type="ORF">VP1G_11440</name>
</gene>
<keyword evidence="2" id="KW-1185">Reference proteome</keyword>
<accession>A0A194VGG0</accession>
<sequence>MSLNSLLDPMVLPFNSTFFITACMLHGMVGDNVIPYWDMIPPDFSNFIVFATISPPAPSITASKNGLLFGNIPSNCLSQSLSRYDTPPLAPIFTAFSILTLSPLGSPSGQTYKRQRGAFHGRQVLGSELDIVLMADHVLLRRAGIVHGCGAYHGILLDVLWAIGVGFPTAGGEKKNVFALEVARALRAGLDDSALTICE</sequence>
<organism evidence="1 2">
    <name type="scientific">Cytospora mali</name>
    <name type="common">Apple Valsa canker fungus</name>
    <name type="synonym">Valsa mali</name>
    <dbReference type="NCBI Taxonomy" id="578113"/>
    <lineage>
        <taxon>Eukaryota</taxon>
        <taxon>Fungi</taxon>
        <taxon>Dikarya</taxon>
        <taxon>Ascomycota</taxon>
        <taxon>Pezizomycotina</taxon>
        <taxon>Sordariomycetes</taxon>
        <taxon>Sordariomycetidae</taxon>
        <taxon>Diaporthales</taxon>
        <taxon>Cytosporaceae</taxon>
        <taxon>Cytospora</taxon>
    </lineage>
</organism>
<name>A0A194VGG0_CYTMA</name>
<evidence type="ECO:0000313" key="1">
    <source>
        <dbReference type="EMBL" id="KUI62953.1"/>
    </source>
</evidence>
<dbReference type="Proteomes" id="UP000078576">
    <property type="component" value="Unassembled WGS sequence"/>
</dbReference>
<dbReference type="EMBL" id="KN714846">
    <property type="protein sequence ID" value="KUI62953.1"/>
    <property type="molecule type" value="Genomic_DNA"/>
</dbReference>
<protein>
    <submittedName>
        <fullName evidence="1">Uncharacterized protein</fullName>
    </submittedName>
</protein>
<reference evidence="2" key="1">
    <citation type="submission" date="2014-12" db="EMBL/GenBank/DDBJ databases">
        <title>Genome Sequence of Valsa Canker Pathogens Uncovers a Specific Adaption of Colonization on Woody Bark.</title>
        <authorList>
            <person name="Yin Z."/>
            <person name="Liu H."/>
            <person name="Gao X."/>
            <person name="Li Z."/>
            <person name="Song N."/>
            <person name="Ke X."/>
            <person name="Dai Q."/>
            <person name="Wu Y."/>
            <person name="Sun Y."/>
            <person name="Xu J.-R."/>
            <person name="Kang Z.K."/>
            <person name="Wang L."/>
            <person name="Huang L."/>
        </authorList>
    </citation>
    <scope>NUCLEOTIDE SEQUENCE [LARGE SCALE GENOMIC DNA]</scope>
    <source>
        <strain evidence="2">SXYL134</strain>
    </source>
</reference>
<evidence type="ECO:0000313" key="2">
    <source>
        <dbReference type="Proteomes" id="UP000078576"/>
    </source>
</evidence>